<dbReference type="Proteomes" id="UP001483337">
    <property type="component" value="Chromosome"/>
</dbReference>
<protein>
    <submittedName>
        <fullName evidence="3">VanZ family protein</fullName>
    </submittedName>
</protein>
<evidence type="ECO:0000313" key="4">
    <source>
        <dbReference type="Proteomes" id="UP001483337"/>
    </source>
</evidence>
<feature type="transmembrane region" description="Helical" evidence="1">
    <location>
        <begin position="20"/>
        <end position="44"/>
    </location>
</feature>
<feature type="transmembrane region" description="Helical" evidence="1">
    <location>
        <begin position="89"/>
        <end position="112"/>
    </location>
</feature>
<feature type="transmembrane region" description="Helical" evidence="1">
    <location>
        <begin position="470"/>
        <end position="492"/>
    </location>
</feature>
<dbReference type="NCBIfam" id="NF037970">
    <property type="entry name" value="vanZ_1"/>
    <property type="match status" value="1"/>
</dbReference>
<evidence type="ECO:0000259" key="2">
    <source>
        <dbReference type="Pfam" id="PF04892"/>
    </source>
</evidence>
<dbReference type="SUPFAM" id="SSF49899">
    <property type="entry name" value="Concanavalin A-like lectins/glucanases"/>
    <property type="match status" value="1"/>
</dbReference>
<name>A0ABZ2UNP9_9CYAN</name>
<proteinExistence type="predicted"/>
<keyword evidence="1" id="KW-0472">Membrane</keyword>
<feature type="domain" description="VanZ-like" evidence="2">
    <location>
        <begin position="33"/>
        <end position="141"/>
    </location>
</feature>
<feature type="transmembrane region" description="Helical" evidence="1">
    <location>
        <begin position="416"/>
        <end position="436"/>
    </location>
</feature>
<dbReference type="InterPro" id="IPR013320">
    <property type="entry name" value="ConA-like_dom_sf"/>
</dbReference>
<evidence type="ECO:0000313" key="3">
    <source>
        <dbReference type="EMBL" id="WZB86420.1"/>
    </source>
</evidence>
<sequence length="501" mass="56897">MLNDFFVKFSRKFKVYLLDIIFVFASTLVIFIATLSPFNFHFYNSFNITNFWVSFNNSSSFQDQLNNVLLFMPFGFCGANLLQKLRIKLGLQVIILLLISSGLSFTVESLQVFLPSRSPTPADIVNNTLGGCLGLLSFYIWNYQFLNNSVSQFKSRSSKLSNQHITLFILSYVSLTLIISIFWQSTTNLSNWNLNFPLLLGNEAVGNRPWRGYISNIYITDQAISTYEARAALSNDNYFSSLGSTLVANYQLNGSCCYQDQAGNLPKLIWQGKPQIINKGQGVFISSNQWLKTGVSVKQLSQRISEKSEFTISTTLATDNIQQTGPARIISISGDVLQRNLTISQHKSSLELRLRTPLTGENGADLQIKIPGVFTDTKFHQIIITYARGTFQIYIDNLERFYSLNLLALIPFYQKLFYYAITFIPLGTGLAILNLFTQNRVRFSRIFIPIGILLPSTFLEMILMKESNKSLSWTSLFMGIFFTAVTMLIFMIRGRYLNSRS</sequence>
<dbReference type="Gene3D" id="2.60.120.200">
    <property type="match status" value="1"/>
</dbReference>
<feature type="transmembrane region" description="Helical" evidence="1">
    <location>
        <begin position="64"/>
        <end position="82"/>
    </location>
</feature>
<keyword evidence="1" id="KW-0812">Transmembrane</keyword>
<evidence type="ECO:0000256" key="1">
    <source>
        <dbReference type="SAM" id="Phobius"/>
    </source>
</evidence>
<feature type="transmembrane region" description="Helical" evidence="1">
    <location>
        <begin position="164"/>
        <end position="183"/>
    </location>
</feature>
<organism evidence="3 4">
    <name type="scientific">Okeanomitos corallinicola TIOX110</name>
    <dbReference type="NCBI Taxonomy" id="3133117"/>
    <lineage>
        <taxon>Bacteria</taxon>
        <taxon>Bacillati</taxon>
        <taxon>Cyanobacteriota</taxon>
        <taxon>Cyanophyceae</taxon>
        <taxon>Nostocales</taxon>
        <taxon>Aphanizomenonaceae</taxon>
        <taxon>Okeanomitos</taxon>
    </lineage>
</organism>
<feature type="transmembrane region" description="Helical" evidence="1">
    <location>
        <begin position="443"/>
        <end position="464"/>
    </location>
</feature>
<dbReference type="RefSeq" id="WP_353929334.1">
    <property type="nucleotide sequence ID" value="NZ_CP150886.1"/>
</dbReference>
<dbReference type="InterPro" id="IPR006976">
    <property type="entry name" value="VanZ-like"/>
</dbReference>
<dbReference type="Pfam" id="PF04892">
    <property type="entry name" value="VanZ"/>
    <property type="match status" value="1"/>
</dbReference>
<feature type="transmembrane region" description="Helical" evidence="1">
    <location>
        <begin position="124"/>
        <end position="143"/>
    </location>
</feature>
<keyword evidence="1" id="KW-1133">Transmembrane helix</keyword>
<gene>
    <name evidence="3" type="ORF">WJM97_13510</name>
</gene>
<reference evidence="3 4" key="1">
    <citation type="submission" date="2024-04" db="EMBL/GenBank/DDBJ databases">
        <title>Okeanomitos corallinicola gen. &amp; sp. nov. (Nostocales, Cyanobacteria), a new toxic marine heterocyst-forming cyanobacterium from a coral reef.</title>
        <authorList>
            <person name="Li H."/>
            <person name="Li R."/>
            <person name="Kang J."/>
            <person name="Hii K.S."/>
            <person name="Mohamed H.F."/>
            <person name="Xu X."/>
            <person name="Luo Z."/>
        </authorList>
    </citation>
    <scope>NUCLEOTIDE SEQUENCE [LARGE SCALE GENOMIC DNA]</scope>
    <source>
        <strain evidence="3 4">TIOX110</strain>
    </source>
</reference>
<accession>A0ABZ2UNP9</accession>
<dbReference type="EMBL" id="CP150886">
    <property type="protein sequence ID" value="WZB86420.1"/>
    <property type="molecule type" value="Genomic_DNA"/>
</dbReference>
<keyword evidence="4" id="KW-1185">Reference proteome</keyword>